<feature type="compositionally biased region" description="Acidic residues" evidence="13">
    <location>
        <begin position="704"/>
        <end position="714"/>
    </location>
</feature>
<feature type="transmembrane region" description="Helical" evidence="14">
    <location>
        <begin position="16"/>
        <end position="41"/>
    </location>
</feature>
<organism evidence="16 17">
    <name type="scientific">Botryobasidium botryosum (strain FD-172 SS1)</name>
    <dbReference type="NCBI Taxonomy" id="930990"/>
    <lineage>
        <taxon>Eukaryota</taxon>
        <taxon>Fungi</taxon>
        <taxon>Dikarya</taxon>
        <taxon>Basidiomycota</taxon>
        <taxon>Agaricomycotina</taxon>
        <taxon>Agaricomycetes</taxon>
        <taxon>Cantharellales</taxon>
        <taxon>Botryobasidiaceae</taxon>
        <taxon>Botryobasidium</taxon>
    </lineage>
</organism>
<dbReference type="PANTHER" id="PTHR43086:SF2">
    <property type="entry name" value="HYDROXYSTEROID DEHYDROGENASE-LIKE PROTEIN 1"/>
    <property type="match status" value="1"/>
</dbReference>
<keyword evidence="2 12" id="KW-0444">Lipid biosynthesis</keyword>
<dbReference type="InterPro" id="IPR000467">
    <property type="entry name" value="G_patch_dom"/>
</dbReference>
<comment type="subcellular location">
    <subcellularLocation>
        <location evidence="12">Endoplasmic reticulum membrane</location>
        <topology evidence="12">Single-pass membrane protein</topology>
    </subcellularLocation>
</comment>
<dbReference type="Proteomes" id="UP000027195">
    <property type="component" value="Unassembled WGS sequence"/>
</dbReference>
<dbReference type="HOGENOM" id="CLU_368412_0_0_1"/>
<dbReference type="OrthoDB" id="5545019at2759"/>
<dbReference type="GO" id="GO:0030497">
    <property type="term" value="P:fatty acid elongation"/>
    <property type="evidence" value="ECO:0007669"/>
    <property type="project" value="UniProtKB-UniRule"/>
</dbReference>
<dbReference type="GO" id="GO:0005789">
    <property type="term" value="C:endoplasmic reticulum membrane"/>
    <property type="evidence" value="ECO:0007669"/>
    <property type="project" value="UniProtKB-SubCell"/>
</dbReference>
<evidence type="ECO:0000256" key="8">
    <source>
        <dbReference type="ARBA" id="ARBA00023002"/>
    </source>
</evidence>
<dbReference type="SUPFAM" id="SSF51735">
    <property type="entry name" value="NAD(P)-binding Rossmann-fold domains"/>
    <property type="match status" value="1"/>
</dbReference>
<feature type="compositionally biased region" description="Polar residues" evidence="13">
    <location>
        <begin position="577"/>
        <end position="587"/>
    </location>
</feature>
<keyword evidence="8 12" id="KW-0560">Oxidoreductase</keyword>
<feature type="compositionally biased region" description="Basic and acidic residues" evidence="13">
    <location>
        <begin position="727"/>
        <end position="742"/>
    </location>
</feature>
<dbReference type="STRING" id="930990.A0A067MEG1"/>
<dbReference type="Pfam" id="PF01585">
    <property type="entry name" value="G-patch"/>
    <property type="match status" value="1"/>
</dbReference>
<feature type="compositionally biased region" description="Low complexity" evidence="13">
    <location>
        <begin position="632"/>
        <end position="644"/>
    </location>
</feature>
<feature type="region of interest" description="Disordered" evidence="13">
    <location>
        <begin position="516"/>
        <end position="553"/>
    </location>
</feature>
<dbReference type="AlphaFoldDB" id="A0A067MEG1"/>
<dbReference type="EC" id="1.1.1.330" evidence="12"/>
<feature type="region of interest" description="Disordered" evidence="13">
    <location>
        <begin position="414"/>
        <end position="492"/>
    </location>
</feature>
<gene>
    <name evidence="16" type="ORF">BOTBODRAFT_145838</name>
</gene>
<keyword evidence="5 12" id="KW-0276">Fatty acid metabolism</keyword>
<keyword evidence="6 12" id="KW-0521">NADP</keyword>
<evidence type="ECO:0000313" key="17">
    <source>
        <dbReference type="Proteomes" id="UP000027195"/>
    </source>
</evidence>
<dbReference type="PRINTS" id="PR00081">
    <property type="entry name" value="GDHRDH"/>
</dbReference>
<evidence type="ECO:0000256" key="14">
    <source>
        <dbReference type="SAM" id="Phobius"/>
    </source>
</evidence>
<dbReference type="Gene3D" id="3.40.50.720">
    <property type="entry name" value="NAD(P)-binding Rossmann-like Domain"/>
    <property type="match status" value="1"/>
</dbReference>
<accession>A0A067MEG1</accession>
<dbReference type="GO" id="GO:0141040">
    <property type="term" value="F:very-long-chain 3-oxoacyl-CoA reductase activity"/>
    <property type="evidence" value="ECO:0007669"/>
    <property type="project" value="UniProtKB-EC"/>
</dbReference>
<keyword evidence="4 12" id="KW-0256">Endoplasmic reticulum</keyword>
<reference evidence="17" key="1">
    <citation type="journal article" date="2014" name="Proc. Natl. Acad. Sci. U.S.A.">
        <title>Extensive sampling of basidiomycete genomes demonstrates inadequacy of the white-rot/brown-rot paradigm for wood decay fungi.</title>
        <authorList>
            <person name="Riley R."/>
            <person name="Salamov A.A."/>
            <person name="Brown D.W."/>
            <person name="Nagy L.G."/>
            <person name="Floudas D."/>
            <person name="Held B.W."/>
            <person name="Levasseur A."/>
            <person name="Lombard V."/>
            <person name="Morin E."/>
            <person name="Otillar R."/>
            <person name="Lindquist E.A."/>
            <person name="Sun H."/>
            <person name="LaButti K.M."/>
            <person name="Schmutz J."/>
            <person name="Jabbour D."/>
            <person name="Luo H."/>
            <person name="Baker S.E."/>
            <person name="Pisabarro A.G."/>
            <person name="Walton J.D."/>
            <person name="Blanchette R.A."/>
            <person name="Henrissat B."/>
            <person name="Martin F."/>
            <person name="Cullen D."/>
            <person name="Hibbett D.S."/>
            <person name="Grigoriev I.V."/>
        </authorList>
    </citation>
    <scope>NUCLEOTIDE SEQUENCE [LARGE SCALE GENOMIC DNA]</scope>
    <source>
        <strain evidence="17">FD-172 SS1</strain>
    </source>
</reference>
<dbReference type="InterPro" id="IPR036291">
    <property type="entry name" value="NAD(P)-bd_dom_sf"/>
</dbReference>
<evidence type="ECO:0000256" key="3">
    <source>
        <dbReference type="ARBA" id="ARBA00022692"/>
    </source>
</evidence>
<evidence type="ECO:0000256" key="10">
    <source>
        <dbReference type="ARBA" id="ARBA00023136"/>
    </source>
</evidence>
<evidence type="ECO:0000256" key="1">
    <source>
        <dbReference type="ARBA" id="ARBA00005194"/>
    </source>
</evidence>
<dbReference type="EMBL" id="KL198040">
    <property type="protein sequence ID" value="KDQ13919.1"/>
    <property type="molecule type" value="Genomic_DNA"/>
</dbReference>
<evidence type="ECO:0000256" key="2">
    <source>
        <dbReference type="ARBA" id="ARBA00022516"/>
    </source>
</evidence>
<dbReference type="InParanoid" id="A0A067MEG1"/>
<evidence type="ECO:0000259" key="15">
    <source>
        <dbReference type="PROSITE" id="PS50174"/>
    </source>
</evidence>
<feature type="region of interest" description="Disordered" evidence="13">
    <location>
        <begin position="577"/>
        <end position="610"/>
    </location>
</feature>
<evidence type="ECO:0000256" key="4">
    <source>
        <dbReference type="ARBA" id="ARBA00022824"/>
    </source>
</evidence>
<feature type="compositionally biased region" description="Basic residues" evidence="13">
    <location>
        <begin position="690"/>
        <end position="700"/>
    </location>
</feature>
<keyword evidence="10 12" id="KW-0472">Membrane</keyword>
<feature type="compositionally biased region" description="Basic and acidic residues" evidence="13">
    <location>
        <begin position="652"/>
        <end position="661"/>
    </location>
</feature>
<comment type="catalytic activity">
    <reaction evidence="12">
        <text>a very-long-chain (3R)-3-hydroxyacyl-CoA + NADP(+) = a very-long-chain 3-oxoacyl-CoA + NADPH + H(+)</text>
        <dbReference type="Rhea" id="RHEA:48680"/>
        <dbReference type="ChEBI" id="CHEBI:15378"/>
        <dbReference type="ChEBI" id="CHEBI:57783"/>
        <dbReference type="ChEBI" id="CHEBI:58349"/>
        <dbReference type="ChEBI" id="CHEBI:85440"/>
        <dbReference type="ChEBI" id="CHEBI:90725"/>
        <dbReference type="EC" id="1.1.1.330"/>
    </reaction>
</comment>
<feature type="domain" description="G-patch" evidence="15">
    <location>
        <begin position="347"/>
        <end position="393"/>
    </location>
</feature>
<evidence type="ECO:0000256" key="5">
    <source>
        <dbReference type="ARBA" id="ARBA00022832"/>
    </source>
</evidence>
<feature type="compositionally biased region" description="Acidic residues" evidence="13">
    <location>
        <begin position="672"/>
        <end position="685"/>
    </location>
</feature>
<feature type="region of interest" description="Disordered" evidence="13">
    <location>
        <begin position="632"/>
        <end position="756"/>
    </location>
</feature>
<dbReference type="PROSITE" id="PS00061">
    <property type="entry name" value="ADH_SHORT"/>
    <property type="match status" value="1"/>
</dbReference>
<feature type="compositionally biased region" description="Acidic residues" evidence="13">
    <location>
        <begin position="419"/>
        <end position="433"/>
    </location>
</feature>
<dbReference type="FunFam" id="3.40.50.720:FF:000137">
    <property type="entry name" value="Hydroxysteroid (17-beta) dehydrogenase 3"/>
    <property type="match status" value="1"/>
</dbReference>
<evidence type="ECO:0000256" key="13">
    <source>
        <dbReference type="SAM" id="MobiDB-lite"/>
    </source>
</evidence>
<dbReference type="PANTHER" id="PTHR43086">
    <property type="entry name" value="VERY-LONG-CHAIN 3-OXOOACYL-COA REDUCTASE"/>
    <property type="match status" value="1"/>
</dbReference>
<sequence>MELVRNLPFGLEKYSSVLLCWSVIGALVSGWVAVGAIRVLLQTFVLPGISLKKFGAKKGAWAVVTGATDGIGREFANQLAKAGFNILLVSRTESKLAVAAAEIEQQYSVSTKIFAMDFSKNDEAAYKAFAEVVREIDVGVLVNNVGRSHDAPVYFQDTEISEMDAIVQININATLRVTRIVVPGLINRKGGLILNIGSFAGHVPTPMVATYSATKGFLITFSQALGEELKSKGVVVELVNTYFVVSAMSKIRRPSAMVPLPKAYVRSVLSRVGSNCGALGRPFTSTPYWSHALFDWALGYASLLYPSLPLSINHIIIATRAKMGLAERKVKQRITADPRNLAWSENAAKFGHTYLAKHGWAPSMGLGVSGDGRVSHIAVAQKLDQLGIGAGRKGDDKDALAWKQNMEFEGLLSRLNTSGEEEPTEEEVPEVEEQEMKKEKKDKSKKKKRKKGEDEQAVEETLVVQEEIVSTPSFDVDSSRPSPKPAPRRLAHRARFLAAKRLASNNSAALSEIFGISGASSPSTSTPTPASATPPNELESQSQGKLTPISDNDLIKTSSTSVADYFRERMRAKFNFMNKSEPASSGATAAATLDEASQSRSEEPDAEVRIGIGASKSISSFTTGLGFKKQTTIVSASTSTSTSTMQPPLTRSADEESGTEKQKRKRKQDVTIEAEESMDIMVEVEVESKKGKKEKKKKKNKDAAEDEGEVDAVMEDVSRKTKKRRKDGGEGAEKLAKRERKAEKRKKKSKPSEDGL</sequence>
<dbReference type="Pfam" id="PF00106">
    <property type="entry name" value="adh_short"/>
    <property type="match status" value="1"/>
</dbReference>
<dbReference type="InterPro" id="IPR002347">
    <property type="entry name" value="SDR_fam"/>
</dbReference>
<evidence type="ECO:0000256" key="11">
    <source>
        <dbReference type="ARBA" id="ARBA00023160"/>
    </source>
</evidence>
<dbReference type="InterPro" id="IPR020904">
    <property type="entry name" value="Sc_DH/Rdtase_CS"/>
</dbReference>
<keyword evidence="3 12" id="KW-0812">Transmembrane</keyword>
<feature type="compositionally biased region" description="Low complexity" evidence="13">
    <location>
        <begin position="519"/>
        <end position="535"/>
    </location>
</feature>
<protein>
    <recommendedName>
        <fullName evidence="12">Very-long-chain 3-oxoacyl-CoA reductase</fullName>
        <ecNumber evidence="12">1.1.1.330</ecNumber>
    </recommendedName>
    <alternativeName>
        <fullName evidence="12">3-ketoacyl-CoA reductase</fullName>
        <shortName evidence="12">3-ketoreductase</shortName>
        <shortName evidence="12">KAR</shortName>
    </alternativeName>
    <alternativeName>
        <fullName evidence="12">Microsomal beta-keto-reductase</fullName>
    </alternativeName>
</protein>
<keyword evidence="7 12" id="KW-1133">Transmembrane helix</keyword>
<evidence type="ECO:0000256" key="6">
    <source>
        <dbReference type="ARBA" id="ARBA00022857"/>
    </source>
</evidence>
<proteinExistence type="inferred from homology"/>
<keyword evidence="17" id="KW-1185">Reference proteome</keyword>
<keyword evidence="11 12" id="KW-0275">Fatty acid biosynthesis</keyword>
<evidence type="ECO:0000256" key="12">
    <source>
        <dbReference type="HAMAP-Rule" id="MF_03107"/>
    </source>
</evidence>
<comment type="similarity">
    <text evidence="12">Belongs to the short-chain dehydrogenases/reductases (SDR) family.</text>
</comment>
<feature type="active site" description="Proton acceptor" evidence="12">
    <location>
        <position position="211"/>
    </location>
</feature>
<feature type="binding site" evidence="12">
    <location>
        <position position="198"/>
    </location>
    <ligand>
        <name>substrate</name>
    </ligand>
</feature>
<dbReference type="InterPro" id="IPR027533">
    <property type="entry name" value="3_ketoreductase_fungal"/>
</dbReference>
<evidence type="ECO:0000256" key="9">
    <source>
        <dbReference type="ARBA" id="ARBA00023098"/>
    </source>
</evidence>
<name>A0A067MEG1_BOTB1</name>
<comment type="pathway">
    <text evidence="1">Lipid metabolism; fatty acid biosynthesis.</text>
</comment>
<evidence type="ECO:0000256" key="7">
    <source>
        <dbReference type="ARBA" id="ARBA00022989"/>
    </source>
</evidence>
<dbReference type="HAMAP" id="MF_03107">
    <property type="entry name" value="3_ketoreductase"/>
    <property type="match status" value="1"/>
</dbReference>
<comment type="function">
    <text evidence="12">Component of the microsomal membrane bound fatty acid elongation system, which produces the 26-carbon very long-chain fatty acids (VLCFA) from palmitate. Catalyzes the reduction of the 3-ketoacyl-CoA intermediate that is formed in each cycle of fatty acid elongation. VLCFAs serve as precursors for ceramide and sphingolipids.</text>
</comment>
<dbReference type="PROSITE" id="PS50174">
    <property type="entry name" value="G_PATCH"/>
    <property type="match status" value="1"/>
</dbReference>
<evidence type="ECO:0000313" key="16">
    <source>
        <dbReference type="EMBL" id="KDQ13919.1"/>
    </source>
</evidence>
<dbReference type="GO" id="GO:0003676">
    <property type="term" value="F:nucleic acid binding"/>
    <property type="evidence" value="ECO:0007669"/>
    <property type="project" value="InterPro"/>
</dbReference>
<dbReference type="UniPathway" id="UPA00094"/>
<dbReference type="GO" id="GO:0045703">
    <property type="term" value="F:ketoreductase activity"/>
    <property type="evidence" value="ECO:0007669"/>
    <property type="project" value="UniProtKB-UniRule"/>
</dbReference>
<dbReference type="CDD" id="cd05356">
    <property type="entry name" value="17beta-HSD1_like_SDR_c"/>
    <property type="match status" value="1"/>
</dbReference>
<keyword evidence="9 12" id="KW-0443">Lipid metabolism</keyword>
<dbReference type="PRINTS" id="PR00080">
    <property type="entry name" value="SDRFAMILY"/>
</dbReference>